<organism evidence="2 3">
    <name type="scientific">Virgisporangium aurantiacum</name>
    <dbReference type="NCBI Taxonomy" id="175570"/>
    <lineage>
        <taxon>Bacteria</taxon>
        <taxon>Bacillati</taxon>
        <taxon>Actinomycetota</taxon>
        <taxon>Actinomycetes</taxon>
        <taxon>Micromonosporales</taxon>
        <taxon>Micromonosporaceae</taxon>
        <taxon>Virgisporangium</taxon>
    </lineage>
</organism>
<reference evidence="2" key="1">
    <citation type="submission" date="2021-01" db="EMBL/GenBank/DDBJ databases">
        <title>Whole genome shotgun sequence of Virgisporangium aurantiacum NBRC 16421.</title>
        <authorList>
            <person name="Komaki H."/>
            <person name="Tamura T."/>
        </authorList>
    </citation>
    <scope>NUCLEOTIDE SEQUENCE</scope>
    <source>
        <strain evidence="2">NBRC 16421</strain>
    </source>
</reference>
<keyword evidence="1" id="KW-0472">Membrane</keyword>
<feature type="transmembrane region" description="Helical" evidence="1">
    <location>
        <begin position="55"/>
        <end position="79"/>
    </location>
</feature>
<feature type="transmembrane region" description="Helical" evidence="1">
    <location>
        <begin position="12"/>
        <end position="34"/>
    </location>
</feature>
<proteinExistence type="predicted"/>
<dbReference type="Proteomes" id="UP000612585">
    <property type="component" value="Unassembled WGS sequence"/>
</dbReference>
<feature type="transmembrane region" description="Helical" evidence="1">
    <location>
        <begin position="85"/>
        <end position="106"/>
    </location>
</feature>
<feature type="transmembrane region" description="Helical" evidence="1">
    <location>
        <begin position="257"/>
        <end position="275"/>
    </location>
</feature>
<name>A0A8J3Z7N7_9ACTN</name>
<comment type="caution">
    <text evidence="2">The sequence shown here is derived from an EMBL/GenBank/DDBJ whole genome shotgun (WGS) entry which is preliminary data.</text>
</comment>
<feature type="transmembrane region" description="Helical" evidence="1">
    <location>
        <begin position="113"/>
        <end position="135"/>
    </location>
</feature>
<sequence>MADHDVGNIPLTTFLLAVALTVPWVGQAVCMPLYRVVGSAASAGDLEEARRRFGAAWPTTFLQAAPLLVTSCVPLALIMRWPADALASYLLLVALDITFAQTLVLANLSGSRLNWALAWTGYALPVMLFPTFWFLPPLLGLLTQIVPLAKYLTANLHWMSVKETVVDFSRGFLLGAVLWADKLFYFYSADGDFPVGLVFFALLPAVLAYNYYFICLAPGFDASVARLRTAMQDETMDSLRRASTALAETVAQSVRRTAFLGALFACITSATLAGASPDRGLLIAAITMSSWLLLMITVLSYKLDYIGEKLCGQVVGAFYVALCAIAFAGFPTESGTYLVILATTSAALGVVFVVFRRAWRTPEYNLFWRHALAW</sequence>
<keyword evidence="3" id="KW-1185">Reference proteome</keyword>
<evidence type="ECO:0000256" key="1">
    <source>
        <dbReference type="SAM" id="Phobius"/>
    </source>
</evidence>
<gene>
    <name evidence="2" type="ORF">Vau01_064070</name>
</gene>
<feature type="transmembrane region" description="Helical" evidence="1">
    <location>
        <begin position="310"/>
        <end position="330"/>
    </location>
</feature>
<evidence type="ECO:0000313" key="3">
    <source>
        <dbReference type="Proteomes" id="UP000612585"/>
    </source>
</evidence>
<feature type="transmembrane region" description="Helical" evidence="1">
    <location>
        <begin position="281"/>
        <end position="303"/>
    </location>
</feature>
<protein>
    <submittedName>
        <fullName evidence="2">Uncharacterized protein</fullName>
    </submittedName>
</protein>
<keyword evidence="1" id="KW-0812">Transmembrane</keyword>
<dbReference type="EMBL" id="BOPG01000043">
    <property type="protein sequence ID" value="GIJ58891.1"/>
    <property type="molecule type" value="Genomic_DNA"/>
</dbReference>
<dbReference type="AlphaFoldDB" id="A0A8J3Z7N7"/>
<keyword evidence="1" id="KW-1133">Transmembrane helix</keyword>
<feature type="transmembrane region" description="Helical" evidence="1">
    <location>
        <begin position="193"/>
        <end position="213"/>
    </location>
</feature>
<feature type="transmembrane region" description="Helical" evidence="1">
    <location>
        <begin position="336"/>
        <end position="355"/>
    </location>
</feature>
<evidence type="ECO:0000313" key="2">
    <source>
        <dbReference type="EMBL" id="GIJ58891.1"/>
    </source>
</evidence>
<accession>A0A8J3Z7N7</accession>